<evidence type="ECO:0000313" key="1">
    <source>
        <dbReference type="EMBL" id="AXC14246.1"/>
    </source>
</evidence>
<reference evidence="1 2" key="1">
    <citation type="journal article" date="2018" name="Front. Microbiol.">
        <title>Hydrolytic Capabilities as a Key to Environmental Success: Chitinolytic and Cellulolytic Acidobacteria From Acidic Sub-arctic Soils and Boreal Peatlands.</title>
        <authorList>
            <person name="Belova S.E."/>
            <person name="Ravin N.V."/>
            <person name="Pankratov T.A."/>
            <person name="Rakitin A.L."/>
            <person name="Ivanova A.A."/>
            <person name="Beletsky A.V."/>
            <person name="Mardanov A.V."/>
            <person name="Sinninghe Damste J.S."/>
            <person name="Dedysh S.N."/>
        </authorList>
    </citation>
    <scope>NUCLEOTIDE SEQUENCE [LARGE SCALE GENOMIC DNA]</scope>
    <source>
        <strain evidence="1 2">SBC82</strain>
    </source>
</reference>
<proteinExistence type="predicted"/>
<dbReference type="Proteomes" id="UP000253606">
    <property type="component" value="Chromosome"/>
</dbReference>
<evidence type="ECO:0000313" key="2">
    <source>
        <dbReference type="Proteomes" id="UP000253606"/>
    </source>
</evidence>
<organism evidence="1 2">
    <name type="scientific">Acidisarcina polymorpha</name>
    <dbReference type="NCBI Taxonomy" id="2211140"/>
    <lineage>
        <taxon>Bacteria</taxon>
        <taxon>Pseudomonadati</taxon>
        <taxon>Acidobacteriota</taxon>
        <taxon>Terriglobia</taxon>
        <taxon>Terriglobales</taxon>
        <taxon>Acidobacteriaceae</taxon>
        <taxon>Acidisarcina</taxon>
    </lineage>
</organism>
<dbReference type="KEGG" id="abas:ACPOL_4984"/>
<protein>
    <submittedName>
        <fullName evidence="1">Uncharacterized protein</fullName>
    </submittedName>
</protein>
<dbReference type="EMBL" id="CP030840">
    <property type="protein sequence ID" value="AXC14246.1"/>
    <property type="molecule type" value="Genomic_DNA"/>
</dbReference>
<dbReference type="AlphaFoldDB" id="A0A2Z5G6R6"/>
<accession>A0A2Z5G6R6</accession>
<name>A0A2Z5G6R6_9BACT</name>
<sequence length="137" mass="14931">MAAAIVFIDGATQNRGMSKKRASKSKEIPTTSSILLVGAPSPSLDRKKSGLEGSRFDVTLAENICYAEIYAETQYFDAAVYDDSLPAEEKIALASVMRVRWPWMRLVSLGPVSSQELFDAIEASESQLPESLRSVLG</sequence>
<gene>
    <name evidence="1" type="ORF">ACPOL_4984</name>
</gene>
<keyword evidence="2" id="KW-1185">Reference proteome</keyword>